<proteinExistence type="predicted"/>
<dbReference type="AlphaFoldDB" id="A0A369XL40"/>
<gene>
    <name evidence="1" type="ORF">DVS81_09510</name>
</gene>
<evidence type="ECO:0000313" key="2">
    <source>
        <dbReference type="Proteomes" id="UP000253831"/>
    </source>
</evidence>
<sequence length="166" mass="19379">MWTLRAPSLAVVRIGNAAEWATMKEFACQYAFLRFRPFAETGEFANVGVVLMAAEAGFFDFRLLKRYGRITQFFYPFDREVYLNGRELFKEELQRFAGELRSDALDGGRRAPNLLLASKRFAELVRPRDAMLHFDQQRLILAADPEAKLDALYNHYCERNFMSREF</sequence>
<accession>A0A369XL40</accession>
<protein>
    <submittedName>
        <fullName evidence="1">DUF3037 domain-containing protein</fullName>
    </submittedName>
</protein>
<comment type="caution">
    <text evidence="1">The sequence shown here is derived from an EMBL/GenBank/DDBJ whole genome shotgun (WGS) entry which is preliminary data.</text>
</comment>
<dbReference type="Proteomes" id="UP000253831">
    <property type="component" value="Unassembled WGS sequence"/>
</dbReference>
<evidence type="ECO:0000313" key="1">
    <source>
        <dbReference type="EMBL" id="RDE50851.1"/>
    </source>
</evidence>
<reference evidence="1 2" key="1">
    <citation type="submission" date="2018-05" db="EMBL/GenBank/DDBJ databases">
        <title>Integrated omic analyses show evidence that a Ca. Accumulibacter phosphatis strain performs denitrification under micro-aerobic conditions.</title>
        <authorList>
            <person name="Camejo P.Y."/>
            <person name="Katherine M.D."/>
            <person name="Daniel N.R."/>
        </authorList>
    </citation>
    <scope>NUCLEOTIDE SEQUENCE [LARGE SCALE GENOMIC DNA]</scope>
    <source>
        <strain evidence="1">UW-LDO-IC</strain>
    </source>
</reference>
<dbReference type="InterPro" id="IPR021398">
    <property type="entry name" value="DUF3037"/>
</dbReference>
<name>A0A369XL40_9PROT</name>
<dbReference type="EMBL" id="QPGA01000014">
    <property type="protein sequence ID" value="RDE50851.1"/>
    <property type="molecule type" value="Genomic_DNA"/>
</dbReference>
<organism evidence="1 2">
    <name type="scientific">Candidatus Accumulibacter meliphilus</name>
    <dbReference type="NCBI Taxonomy" id="2211374"/>
    <lineage>
        <taxon>Bacteria</taxon>
        <taxon>Pseudomonadati</taxon>
        <taxon>Pseudomonadota</taxon>
        <taxon>Betaproteobacteria</taxon>
        <taxon>Candidatus Accumulibacter</taxon>
    </lineage>
</organism>
<dbReference type="Pfam" id="PF11236">
    <property type="entry name" value="DUF3037"/>
    <property type="match status" value="1"/>
</dbReference>